<dbReference type="AlphaFoldDB" id="A0A1B8GCP6"/>
<keyword evidence="2" id="KW-1185">Reference proteome</keyword>
<evidence type="ECO:0000313" key="2">
    <source>
        <dbReference type="Proteomes" id="UP000091956"/>
    </source>
</evidence>
<dbReference type="RefSeq" id="XP_018127325.1">
    <property type="nucleotide sequence ID" value="XM_018277745.2"/>
</dbReference>
<dbReference type="OrthoDB" id="3436721at2759"/>
<accession>A0A1B8GCP6</accession>
<organism evidence="1 2">
    <name type="scientific">Pseudogymnoascus verrucosus</name>
    <dbReference type="NCBI Taxonomy" id="342668"/>
    <lineage>
        <taxon>Eukaryota</taxon>
        <taxon>Fungi</taxon>
        <taxon>Dikarya</taxon>
        <taxon>Ascomycota</taxon>
        <taxon>Pezizomycotina</taxon>
        <taxon>Leotiomycetes</taxon>
        <taxon>Thelebolales</taxon>
        <taxon>Thelebolaceae</taxon>
        <taxon>Pseudogymnoascus</taxon>
    </lineage>
</organism>
<dbReference type="Proteomes" id="UP000091956">
    <property type="component" value="Unassembled WGS sequence"/>
</dbReference>
<reference evidence="2" key="2">
    <citation type="journal article" date="2018" name="Nat. Commun.">
        <title>Extreme sensitivity to ultraviolet light in the fungal pathogen causing white-nose syndrome of bats.</title>
        <authorList>
            <person name="Palmer J.M."/>
            <person name="Drees K.P."/>
            <person name="Foster J.T."/>
            <person name="Lindner D.L."/>
        </authorList>
    </citation>
    <scope>NUCLEOTIDE SEQUENCE [LARGE SCALE GENOMIC DNA]</scope>
    <source>
        <strain evidence="2">UAMH 10579</strain>
    </source>
</reference>
<reference evidence="1 2" key="1">
    <citation type="submission" date="2016-03" db="EMBL/GenBank/DDBJ databases">
        <title>Comparative genomics of Pseudogymnoascus destructans, the fungus causing white-nose syndrome of bats.</title>
        <authorList>
            <person name="Palmer J.M."/>
            <person name="Drees K.P."/>
            <person name="Foster J.T."/>
            <person name="Lindner D.L."/>
        </authorList>
    </citation>
    <scope>NUCLEOTIDE SEQUENCE [LARGE SCALE GENOMIC DNA]</scope>
    <source>
        <strain evidence="1 2">UAMH 10579</strain>
    </source>
</reference>
<evidence type="ECO:0008006" key="3">
    <source>
        <dbReference type="Google" id="ProtNLM"/>
    </source>
</evidence>
<sequence>MNASSDGREQPTPLFVELEGEQPASLSMAPYLPQEIIDLIIWHTEDNLTLASLRLVSRLCRSSATPLYFRRLPIMLSNNSAANIENLTRSPYSSYVEELHWADKELQYQLNDNLETFQDAFKERLAGLSSEAVIEWHEKYRAWYSGQESLYYPIYVGTGEKTFDVRGFVNLKRVSVTNDCEAGAEQYPTALEAPDILDRPAPWSTTRSCSPQRGGTYVMILKSLATLNRLTHLSIKTEGAKWERVFMSPRQIPNGTRPVSLSLFESITHLDIDLCMWDVHPYGHIPTPQCRVINFGEARNLESLTWKTHLHAVDEAGNLGRPLKGLQAARWCPPVFAIRSELYPKLRYLEVDCFRVSIHWLITGLTALQSSLQSLILRRCIFKPPLAKIFVELRKRKIVPPVAIFENSQNNASQPDPERPNVLNEVAITRYLVWLGMKETLCLHSWDEQIEAYEERALRV</sequence>
<dbReference type="GeneID" id="28841705"/>
<proteinExistence type="predicted"/>
<protein>
    <recommendedName>
        <fullName evidence="3">F-box domain-containing protein</fullName>
    </recommendedName>
</protein>
<name>A0A1B8GCP6_9PEZI</name>
<dbReference type="EMBL" id="KV460252">
    <property type="protein sequence ID" value="OBT93592.1"/>
    <property type="molecule type" value="Genomic_DNA"/>
</dbReference>
<evidence type="ECO:0000313" key="1">
    <source>
        <dbReference type="EMBL" id="OBT93592.1"/>
    </source>
</evidence>
<gene>
    <name evidence="1" type="ORF">VE01_08319</name>
</gene>